<comment type="caution">
    <text evidence="2">The sequence shown here is derived from an EMBL/GenBank/DDBJ whole genome shotgun (WGS) entry which is preliminary data.</text>
</comment>
<feature type="region of interest" description="Disordered" evidence="1">
    <location>
        <begin position="310"/>
        <end position="365"/>
    </location>
</feature>
<protein>
    <submittedName>
        <fullName evidence="2">Uncharacterized protein</fullName>
    </submittedName>
</protein>
<dbReference type="InterPro" id="IPR006311">
    <property type="entry name" value="TAT_signal"/>
</dbReference>
<evidence type="ECO:0000313" key="3">
    <source>
        <dbReference type="Proteomes" id="UP000036449"/>
    </source>
</evidence>
<gene>
    <name evidence="2" type="ORF">VQ03_04810</name>
</gene>
<dbReference type="Proteomes" id="UP000036449">
    <property type="component" value="Unassembled WGS sequence"/>
</dbReference>
<feature type="compositionally biased region" description="Basic and acidic residues" evidence="1">
    <location>
        <begin position="343"/>
        <end position="365"/>
    </location>
</feature>
<reference evidence="2 3" key="1">
    <citation type="submission" date="2015-03" db="EMBL/GenBank/DDBJ databases">
        <title>Genome sequencing of Methylobacterium tarhaniae DSM 25844.</title>
        <authorList>
            <person name="Chaudhry V."/>
            <person name="Patil P.B."/>
        </authorList>
    </citation>
    <scope>NUCLEOTIDE SEQUENCE [LARGE SCALE GENOMIC DNA]</scope>
    <source>
        <strain evidence="2 3">DSM 25844</strain>
    </source>
</reference>
<evidence type="ECO:0000256" key="1">
    <source>
        <dbReference type="SAM" id="MobiDB-lite"/>
    </source>
</evidence>
<organism evidence="2 3">
    <name type="scientific">Methylobacterium tarhaniae</name>
    <dbReference type="NCBI Taxonomy" id="1187852"/>
    <lineage>
        <taxon>Bacteria</taxon>
        <taxon>Pseudomonadati</taxon>
        <taxon>Pseudomonadota</taxon>
        <taxon>Alphaproteobacteria</taxon>
        <taxon>Hyphomicrobiales</taxon>
        <taxon>Methylobacteriaceae</taxon>
        <taxon>Methylobacterium</taxon>
    </lineage>
</organism>
<dbReference type="AlphaFoldDB" id="A0A0J6TAA7"/>
<proteinExistence type="predicted"/>
<feature type="compositionally biased region" description="Gly residues" evidence="1">
    <location>
        <begin position="310"/>
        <end position="326"/>
    </location>
</feature>
<feature type="compositionally biased region" description="Basic and acidic residues" evidence="1">
    <location>
        <begin position="209"/>
        <end position="222"/>
    </location>
</feature>
<dbReference type="PROSITE" id="PS51318">
    <property type="entry name" value="TAT"/>
    <property type="match status" value="1"/>
</dbReference>
<feature type="compositionally biased region" description="Low complexity" evidence="1">
    <location>
        <begin position="327"/>
        <end position="337"/>
    </location>
</feature>
<sequence>MSPAHASPAANRPGTMRRRRALSLLTGVSGVALTMGTGLSDAAAAERPVPVVVRGENGQKADDFLINLNGWLGHDGTPGKDGGSLSLIDLDPRAAAANPAASIAAGSVGGTGGAGYERGWNWRAGSVGGRGGSVFVTLAETVTGAGDQPAQLPRFWVYSRGGTGGDGQMTPGGGGDAGSAGLILSSRVSTQGTAFQGVRVTSAGGDAGHGGRSDTDELERRRGGLGGEASLRLTRTGEVETGGDRATGLVVESLGGAGSRKGNDAYNGHYATPGGPGGRVSLDNAGRIATRGDFALGALVQSVGGNGGIQDTTGGGYPGARGGNGGSVDVSNDGSVSTTGAYRPRERGAVGRRAGRERAAARPSA</sequence>
<evidence type="ECO:0000313" key="2">
    <source>
        <dbReference type="EMBL" id="KMO44245.1"/>
    </source>
</evidence>
<accession>A0A0J6TAA7</accession>
<feature type="non-terminal residue" evidence="2">
    <location>
        <position position="365"/>
    </location>
</feature>
<feature type="region of interest" description="Disordered" evidence="1">
    <location>
        <begin position="200"/>
        <end position="236"/>
    </location>
</feature>
<keyword evidence="3" id="KW-1185">Reference proteome</keyword>
<name>A0A0J6TAA7_9HYPH</name>
<dbReference type="EMBL" id="LABZ01000025">
    <property type="protein sequence ID" value="KMO44245.1"/>
    <property type="molecule type" value="Genomic_DNA"/>
</dbReference>